<reference evidence="1" key="1">
    <citation type="journal article" date="2021" name="Sci. Rep.">
        <title>Diploid genomic architecture of Nitzschia inconspicua, an elite biomass production diatom.</title>
        <authorList>
            <person name="Oliver A."/>
            <person name="Podell S."/>
            <person name="Pinowska A."/>
            <person name="Traller J.C."/>
            <person name="Smith S.R."/>
            <person name="McClure R."/>
            <person name="Beliaev A."/>
            <person name="Bohutskyi P."/>
            <person name="Hill E.A."/>
            <person name="Rabines A."/>
            <person name="Zheng H."/>
            <person name="Allen L.Z."/>
            <person name="Kuo A."/>
            <person name="Grigoriev I.V."/>
            <person name="Allen A.E."/>
            <person name="Hazlebeck D."/>
            <person name="Allen E.E."/>
        </authorList>
    </citation>
    <scope>NUCLEOTIDE SEQUENCE</scope>
    <source>
        <strain evidence="1">Hildebrandi</strain>
    </source>
</reference>
<reference evidence="1" key="2">
    <citation type="submission" date="2021-04" db="EMBL/GenBank/DDBJ databases">
        <authorList>
            <person name="Podell S."/>
        </authorList>
    </citation>
    <scope>NUCLEOTIDE SEQUENCE</scope>
    <source>
        <strain evidence="1">Hildebrandi</strain>
    </source>
</reference>
<accession>A0A9K3KP63</accession>
<evidence type="ECO:0000313" key="2">
    <source>
        <dbReference type="Proteomes" id="UP000693970"/>
    </source>
</evidence>
<keyword evidence="2" id="KW-1185">Reference proteome</keyword>
<protein>
    <submittedName>
        <fullName evidence="1">Uncharacterized protein</fullName>
    </submittedName>
</protein>
<proteinExistence type="predicted"/>
<dbReference type="EMBL" id="JAGRRH010000021">
    <property type="protein sequence ID" value="KAG7346794.1"/>
    <property type="molecule type" value="Genomic_DNA"/>
</dbReference>
<name>A0A9K3KP63_9STRA</name>
<evidence type="ECO:0000313" key="1">
    <source>
        <dbReference type="EMBL" id="KAG7346794.1"/>
    </source>
</evidence>
<gene>
    <name evidence="1" type="ORF">IV203_005863</name>
</gene>
<sequence>MNSKPINEEINTVVTIVEEGVDIDTALEGFVVRSSRMMLTCPFSDGMKMTRQSDRRCSALESDSKWMNHISDGIGKPPRPSAVQKNSPEYDQILGDPQQQWYSSPRSLSDNNCVTHFGSSFGDELDGNFFTSYPTRFLSIEINEDDCHGSSLDRTLSKFSAPHFNGEISVTNRSC</sequence>
<dbReference type="Proteomes" id="UP000693970">
    <property type="component" value="Unassembled WGS sequence"/>
</dbReference>
<comment type="caution">
    <text evidence="1">The sequence shown here is derived from an EMBL/GenBank/DDBJ whole genome shotgun (WGS) entry which is preliminary data.</text>
</comment>
<dbReference type="AlphaFoldDB" id="A0A9K3KP63"/>
<organism evidence="1 2">
    <name type="scientific">Nitzschia inconspicua</name>
    <dbReference type="NCBI Taxonomy" id="303405"/>
    <lineage>
        <taxon>Eukaryota</taxon>
        <taxon>Sar</taxon>
        <taxon>Stramenopiles</taxon>
        <taxon>Ochrophyta</taxon>
        <taxon>Bacillariophyta</taxon>
        <taxon>Bacillariophyceae</taxon>
        <taxon>Bacillariophycidae</taxon>
        <taxon>Bacillariales</taxon>
        <taxon>Bacillariaceae</taxon>
        <taxon>Nitzschia</taxon>
    </lineage>
</organism>